<keyword evidence="3" id="KW-1185">Reference proteome</keyword>
<proteinExistence type="predicted"/>
<dbReference type="AlphaFoldDB" id="A0AAV7WJS2"/>
<dbReference type="EMBL" id="JANPWB010000001">
    <property type="protein sequence ID" value="KAJ1214297.1"/>
    <property type="molecule type" value="Genomic_DNA"/>
</dbReference>
<accession>A0AAV7WJS2</accession>
<reference evidence="2" key="1">
    <citation type="journal article" date="2022" name="bioRxiv">
        <title>Sequencing and chromosome-scale assembly of the giantPleurodeles waltlgenome.</title>
        <authorList>
            <person name="Brown T."/>
            <person name="Elewa A."/>
            <person name="Iarovenko S."/>
            <person name="Subramanian E."/>
            <person name="Araus A.J."/>
            <person name="Petzold A."/>
            <person name="Susuki M."/>
            <person name="Suzuki K.-i.T."/>
            <person name="Hayashi T."/>
            <person name="Toyoda A."/>
            <person name="Oliveira C."/>
            <person name="Osipova E."/>
            <person name="Leigh N.D."/>
            <person name="Simon A."/>
            <person name="Yun M.H."/>
        </authorList>
    </citation>
    <scope>NUCLEOTIDE SEQUENCE</scope>
    <source>
        <strain evidence="2">20211129_DDA</strain>
        <tissue evidence="2">Liver</tissue>
    </source>
</reference>
<feature type="region of interest" description="Disordered" evidence="1">
    <location>
        <begin position="105"/>
        <end position="150"/>
    </location>
</feature>
<evidence type="ECO:0000256" key="1">
    <source>
        <dbReference type="SAM" id="MobiDB-lite"/>
    </source>
</evidence>
<protein>
    <submittedName>
        <fullName evidence="2">Uncharacterized protein</fullName>
    </submittedName>
</protein>
<name>A0AAV7WJS2_PLEWA</name>
<comment type="caution">
    <text evidence="2">The sequence shown here is derived from an EMBL/GenBank/DDBJ whole genome shotgun (WGS) entry which is preliminary data.</text>
</comment>
<evidence type="ECO:0000313" key="3">
    <source>
        <dbReference type="Proteomes" id="UP001066276"/>
    </source>
</evidence>
<evidence type="ECO:0000313" key="2">
    <source>
        <dbReference type="EMBL" id="KAJ1214297.1"/>
    </source>
</evidence>
<organism evidence="2 3">
    <name type="scientific">Pleurodeles waltl</name>
    <name type="common">Iberian ribbed newt</name>
    <dbReference type="NCBI Taxonomy" id="8319"/>
    <lineage>
        <taxon>Eukaryota</taxon>
        <taxon>Metazoa</taxon>
        <taxon>Chordata</taxon>
        <taxon>Craniata</taxon>
        <taxon>Vertebrata</taxon>
        <taxon>Euteleostomi</taxon>
        <taxon>Amphibia</taxon>
        <taxon>Batrachia</taxon>
        <taxon>Caudata</taxon>
        <taxon>Salamandroidea</taxon>
        <taxon>Salamandridae</taxon>
        <taxon>Pleurodelinae</taxon>
        <taxon>Pleurodeles</taxon>
    </lineage>
</organism>
<dbReference type="Proteomes" id="UP001066276">
    <property type="component" value="Chromosome 1_1"/>
</dbReference>
<sequence length="171" mass="18096">MWPSGHLSLPMLLCGIHHVPPSRGKATEIQLPPWALRKTPATGHTVVLRCRPLCTGLASGHQGVILAPSSSLLQICATSRAARPRLPSRDRYMASFLAAARDPHFSVPPGGGYQDPSPPSTGAHGPWARAPRSPQATGHPDWVQPSTHKAGLKDVSGSFSVALRVMNEATG</sequence>
<gene>
    <name evidence="2" type="ORF">NDU88_001920</name>
</gene>